<evidence type="ECO:0000256" key="2">
    <source>
        <dbReference type="ARBA" id="ARBA00022741"/>
    </source>
</evidence>
<dbReference type="InterPro" id="IPR015854">
    <property type="entry name" value="ABC_transpr_LolD-like"/>
</dbReference>
<dbReference type="PROSITE" id="PS00211">
    <property type="entry name" value="ABC_TRANSPORTER_1"/>
    <property type="match status" value="1"/>
</dbReference>
<keyword evidence="6" id="KW-1185">Reference proteome</keyword>
<dbReference type="InterPro" id="IPR003439">
    <property type="entry name" value="ABC_transporter-like_ATP-bd"/>
</dbReference>
<keyword evidence="3 5" id="KW-0067">ATP-binding</keyword>
<dbReference type="InterPro" id="IPR027417">
    <property type="entry name" value="P-loop_NTPase"/>
</dbReference>
<keyword evidence="1" id="KW-0813">Transport</keyword>
<dbReference type="InterPro" id="IPR017911">
    <property type="entry name" value="MacB-like_ATP-bd"/>
</dbReference>
<organism evidence="5 6">
    <name type="scientific">Thiomicrorhabdus heinhorstiae</name>
    <dbReference type="NCBI Taxonomy" id="2748010"/>
    <lineage>
        <taxon>Bacteria</taxon>
        <taxon>Pseudomonadati</taxon>
        <taxon>Pseudomonadota</taxon>
        <taxon>Gammaproteobacteria</taxon>
        <taxon>Thiotrichales</taxon>
        <taxon>Piscirickettsiaceae</taxon>
        <taxon>Thiomicrorhabdus</taxon>
    </lineage>
</organism>
<dbReference type="Proteomes" id="UP001193680">
    <property type="component" value="Unassembled WGS sequence"/>
</dbReference>
<sequence length="234" mass="26108">MSDLSESLMLLQDVTKTFEDGNRTIYAVDHLDLQIRSGEFIALYGPSGSGKTTLLNLIGGLDRPSSGELSIGEYQLNRMSEAELTDLRLMEIGFIFQSYNLIPVFSALENVAFILQMQGVEKEQALKQSREMLHQVGLQNMENRRPAELSGGQQQRVAVARAIVSKPKIVLADEPTANLDSQNSQELIDLMKHLNQTHKMTFVISSHDPQVIDSARRKIHLKDGKIVSDEIVSD</sequence>
<reference evidence="5 6" key="1">
    <citation type="submission" date="2020-11" db="EMBL/GenBank/DDBJ databases">
        <title>Sulfur oxidizing isolate from Hospital Hole Sinkhole.</title>
        <authorList>
            <person name="Scott K.M."/>
        </authorList>
    </citation>
    <scope>NUCLEOTIDE SEQUENCE [LARGE SCALE GENOMIC DNA]</scope>
    <source>
        <strain evidence="5 6">HH1</strain>
    </source>
</reference>
<proteinExistence type="predicted"/>
<dbReference type="SMART" id="SM00382">
    <property type="entry name" value="AAA"/>
    <property type="match status" value="1"/>
</dbReference>
<dbReference type="GO" id="GO:0005524">
    <property type="term" value="F:ATP binding"/>
    <property type="evidence" value="ECO:0007669"/>
    <property type="project" value="UniProtKB-KW"/>
</dbReference>
<comment type="caution">
    <text evidence="5">The sequence shown here is derived from an EMBL/GenBank/DDBJ whole genome shotgun (WGS) entry which is preliminary data.</text>
</comment>
<dbReference type="Pfam" id="PF00005">
    <property type="entry name" value="ABC_tran"/>
    <property type="match status" value="1"/>
</dbReference>
<accession>A0ABS0BVA1</accession>
<evidence type="ECO:0000256" key="3">
    <source>
        <dbReference type="ARBA" id="ARBA00022840"/>
    </source>
</evidence>
<dbReference type="PANTHER" id="PTHR24220">
    <property type="entry name" value="IMPORT ATP-BINDING PROTEIN"/>
    <property type="match status" value="1"/>
</dbReference>
<evidence type="ECO:0000313" key="5">
    <source>
        <dbReference type="EMBL" id="MBF6057761.1"/>
    </source>
</evidence>
<dbReference type="SUPFAM" id="SSF52540">
    <property type="entry name" value="P-loop containing nucleoside triphosphate hydrolases"/>
    <property type="match status" value="1"/>
</dbReference>
<dbReference type="PROSITE" id="PS50893">
    <property type="entry name" value="ABC_TRANSPORTER_2"/>
    <property type="match status" value="1"/>
</dbReference>
<dbReference type="CDD" id="cd03255">
    <property type="entry name" value="ABC_MJ0796_LolCDE_FtsE"/>
    <property type="match status" value="1"/>
</dbReference>
<dbReference type="EMBL" id="JACBGI020000006">
    <property type="protein sequence ID" value="MBF6057761.1"/>
    <property type="molecule type" value="Genomic_DNA"/>
</dbReference>
<feature type="domain" description="ABC transporter" evidence="4">
    <location>
        <begin position="9"/>
        <end position="231"/>
    </location>
</feature>
<name>A0ABS0BVA1_9GAMM</name>
<dbReference type="Gene3D" id="3.40.50.300">
    <property type="entry name" value="P-loop containing nucleotide triphosphate hydrolases"/>
    <property type="match status" value="1"/>
</dbReference>
<keyword evidence="2" id="KW-0547">Nucleotide-binding</keyword>
<evidence type="ECO:0000313" key="6">
    <source>
        <dbReference type="Proteomes" id="UP001193680"/>
    </source>
</evidence>
<evidence type="ECO:0000259" key="4">
    <source>
        <dbReference type="PROSITE" id="PS50893"/>
    </source>
</evidence>
<evidence type="ECO:0000256" key="1">
    <source>
        <dbReference type="ARBA" id="ARBA00022448"/>
    </source>
</evidence>
<dbReference type="RefSeq" id="WP_185977907.1">
    <property type="nucleotide sequence ID" value="NZ_JACBGI020000006.1"/>
</dbReference>
<protein>
    <submittedName>
        <fullName evidence="5">ABC transporter ATP-binding protein</fullName>
    </submittedName>
</protein>
<dbReference type="InterPro" id="IPR003593">
    <property type="entry name" value="AAA+_ATPase"/>
</dbReference>
<dbReference type="InterPro" id="IPR017871">
    <property type="entry name" value="ABC_transporter-like_CS"/>
</dbReference>
<gene>
    <name evidence="5" type="ORF">H8792_005345</name>
</gene>